<feature type="domain" description="TonB-dependent receptor-like beta-barrel" evidence="17">
    <location>
        <begin position="237"/>
        <end position="697"/>
    </location>
</feature>
<comment type="subcellular location">
    <subcellularLocation>
        <location evidence="1 14">Cell outer membrane</location>
        <topology evidence="1 14">Multi-pass membrane protein</topology>
    </subcellularLocation>
</comment>
<evidence type="ECO:0000256" key="9">
    <source>
        <dbReference type="ARBA" id="ARBA00023065"/>
    </source>
</evidence>
<keyword evidence="4 14" id="KW-1134">Transmembrane beta strand</keyword>
<dbReference type="NCBIfam" id="TIGR01783">
    <property type="entry name" value="TonB-siderophor"/>
    <property type="match status" value="1"/>
</dbReference>
<dbReference type="Gene3D" id="2.170.130.10">
    <property type="entry name" value="TonB-dependent receptor, plug domain"/>
    <property type="match status" value="1"/>
</dbReference>
<evidence type="ECO:0000256" key="12">
    <source>
        <dbReference type="ARBA" id="ARBA00023170"/>
    </source>
</evidence>
<dbReference type="InterPro" id="IPR039426">
    <property type="entry name" value="TonB-dep_rcpt-like"/>
</dbReference>
<evidence type="ECO:0000259" key="18">
    <source>
        <dbReference type="Pfam" id="PF07715"/>
    </source>
</evidence>
<dbReference type="InterPro" id="IPR036942">
    <property type="entry name" value="Beta-barrel_TonB_sf"/>
</dbReference>
<organism evidence="19 20">
    <name type="scientific">Parasphingorhabdus halotolerans</name>
    <dbReference type="NCBI Taxonomy" id="2725558"/>
    <lineage>
        <taxon>Bacteria</taxon>
        <taxon>Pseudomonadati</taxon>
        <taxon>Pseudomonadota</taxon>
        <taxon>Alphaproteobacteria</taxon>
        <taxon>Sphingomonadales</taxon>
        <taxon>Sphingomonadaceae</taxon>
        <taxon>Parasphingorhabdus</taxon>
    </lineage>
</organism>
<dbReference type="GO" id="GO:0009279">
    <property type="term" value="C:cell outer membrane"/>
    <property type="evidence" value="ECO:0007669"/>
    <property type="project" value="UniProtKB-SubCell"/>
</dbReference>
<feature type="domain" description="TonB-dependent receptor plug" evidence="18">
    <location>
        <begin position="69"/>
        <end position="164"/>
    </location>
</feature>
<dbReference type="RefSeq" id="WP_168820392.1">
    <property type="nucleotide sequence ID" value="NZ_CP051217.1"/>
</dbReference>
<comment type="similarity">
    <text evidence="2 14 15">Belongs to the TonB-dependent receptor family.</text>
</comment>
<evidence type="ECO:0000256" key="13">
    <source>
        <dbReference type="ARBA" id="ARBA00023237"/>
    </source>
</evidence>
<feature type="chain" id="PRO_5026166055" evidence="16">
    <location>
        <begin position="30"/>
        <end position="728"/>
    </location>
</feature>
<keyword evidence="13 14" id="KW-0998">Cell outer membrane</keyword>
<evidence type="ECO:0000256" key="1">
    <source>
        <dbReference type="ARBA" id="ARBA00004571"/>
    </source>
</evidence>
<sequence length="728" mass="80285">MILSHGRKIRVMAMSGAAVLALQAGQAHAAEETLDDAGAYDENEIIVTGEKDGYVAISSAGLKTGTLLLDTPQTVSVITREQLDDQALQDIGDILRYTPGASIGQGEGNRDQITIRGQNTTADFFVDGIRDDVQYFRPLYNIERVEIHKGPNAMIFGRGGGGGIINRVTKSPIAAQLSGSVSGSVDSFGAFYLSGDINAPVSEGAAFRINGLYEEFNNHRDFFDGRRFAINPTFGAELGEKSRLLLSYEYVDDDRGVDRGNPAELRTAARPCSFADPCGPLLGFRDTLFGQDGTNLTTLQAHVLKLRFEHEFSDQLSFNSTTQYGNYDKLYRNIYPTDARIADIRLTPAADSVTLDGYVDTTTRENFVTQGNLLWTGNTGIFGHTLLLGYEYGKQQSDNARRNILFAASNSNLITVPLADPVIVTASSFPVINRNTRSNLDFLSLYLQDQIRIGEHFEIIGGVRFDRFDLDVNDIRNGRLLGRTDEKFSPRFGAIYKPQENISIYASYSKSFLPRSGDQFLTLTPTVGTTLGTVDLEPESFENYEIGAKWDFANGLSLTASLFRLDRDNQATLLDNQGNATLSGSRTEGFEVQLVGKLTDKWQINAGYSYLDGQQRNAATVAGQDLRLFQVPRHMASLWTKYDVSEKFAAGLGVTHQSSQFATNDNTVRIPAYTRVDAALYYDVSEKVQVQLNIENLFDDTYFPSVHNNDNISTGEPINARLTVKVGF</sequence>
<keyword evidence="7 16" id="KW-0732">Signal</keyword>
<dbReference type="PROSITE" id="PS52016">
    <property type="entry name" value="TONB_DEPENDENT_REC_3"/>
    <property type="match status" value="1"/>
</dbReference>
<dbReference type="SUPFAM" id="SSF56935">
    <property type="entry name" value="Porins"/>
    <property type="match status" value="1"/>
</dbReference>
<dbReference type="Gene3D" id="2.40.170.20">
    <property type="entry name" value="TonB-dependent receptor, beta-barrel domain"/>
    <property type="match status" value="1"/>
</dbReference>
<protein>
    <submittedName>
        <fullName evidence="19">TonB-dependent siderophore receptor</fullName>
    </submittedName>
</protein>
<dbReference type="KEGG" id="phao:HF685_13200"/>
<keyword evidence="11 14" id="KW-0472">Membrane</keyword>
<keyword evidence="12 19" id="KW-0675">Receptor</keyword>
<evidence type="ECO:0000256" key="3">
    <source>
        <dbReference type="ARBA" id="ARBA00022448"/>
    </source>
</evidence>
<dbReference type="GO" id="GO:0038023">
    <property type="term" value="F:signaling receptor activity"/>
    <property type="evidence" value="ECO:0007669"/>
    <property type="project" value="InterPro"/>
</dbReference>
<evidence type="ECO:0000256" key="16">
    <source>
        <dbReference type="SAM" id="SignalP"/>
    </source>
</evidence>
<keyword evidence="5" id="KW-0410">Iron transport</keyword>
<evidence type="ECO:0000313" key="20">
    <source>
        <dbReference type="Proteomes" id="UP000501600"/>
    </source>
</evidence>
<reference evidence="19 20" key="1">
    <citation type="submission" date="2020-04" db="EMBL/GenBank/DDBJ databases">
        <title>Genome sequence for Sphingorhabdus sp. strain M1.</title>
        <authorList>
            <person name="Park S.-J."/>
        </authorList>
    </citation>
    <scope>NUCLEOTIDE SEQUENCE [LARGE SCALE GENOMIC DNA]</scope>
    <source>
        <strain evidence="19 20">JK6</strain>
    </source>
</reference>
<keyword evidence="20" id="KW-1185">Reference proteome</keyword>
<dbReference type="PANTHER" id="PTHR32552">
    <property type="entry name" value="FERRICHROME IRON RECEPTOR-RELATED"/>
    <property type="match status" value="1"/>
</dbReference>
<name>A0A6H2DQ85_9SPHN</name>
<dbReference type="InterPro" id="IPR012910">
    <property type="entry name" value="Plug_dom"/>
</dbReference>
<evidence type="ECO:0000256" key="6">
    <source>
        <dbReference type="ARBA" id="ARBA00022692"/>
    </source>
</evidence>
<gene>
    <name evidence="19" type="ORF">HF685_13200</name>
</gene>
<evidence type="ECO:0000256" key="4">
    <source>
        <dbReference type="ARBA" id="ARBA00022452"/>
    </source>
</evidence>
<dbReference type="InterPro" id="IPR037066">
    <property type="entry name" value="Plug_dom_sf"/>
</dbReference>
<dbReference type="CDD" id="cd01347">
    <property type="entry name" value="ligand_gated_channel"/>
    <property type="match status" value="1"/>
</dbReference>
<keyword evidence="9" id="KW-0406">Ion transport</keyword>
<evidence type="ECO:0000256" key="10">
    <source>
        <dbReference type="ARBA" id="ARBA00023077"/>
    </source>
</evidence>
<evidence type="ECO:0000256" key="14">
    <source>
        <dbReference type="PROSITE-ProRule" id="PRU01360"/>
    </source>
</evidence>
<dbReference type="InterPro" id="IPR010105">
    <property type="entry name" value="TonB_sidphr_rcpt"/>
</dbReference>
<dbReference type="Pfam" id="PF00593">
    <property type="entry name" value="TonB_dep_Rec_b-barrel"/>
    <property type="match status" value="1"/>
</dbReference>
<dbReference type="GO" id="GO:0015344">
    <property type="term" value="F:siderophore uptake transmembrane transporter activity"/>
    <property type="evidence" value="ECO:0007669"/>
    <property type="project" value="TreeGrafter"/>
</dbReference>
<feature type="signal peptide" evidence="16">
    <location>
        <begin position="1"/>
        <end position="29"/>
    </location>
</feature>
<dbReference type="AlphaFoldDB" id="A0A6H2DQ85"/>
<dbReference type="Pfam" id="PF07715">
    <property type="entry name" value="Plug"/>
    <property type="match status" value="1"/>
</dbReference>
<keyword evidence="8" id="KW-0408">Iron</keyword>
<evidence type="ECO:0000256" key="2">
    <source>
        <dbReference type="ARBA" id="ARBA00009810"/>
    </source>
</evidence>
<evidence type="ECO:0000256" key="5">
    <source>
        <dbReference type="ARBA" id="ARBA00022496"/>
    </source>
</evidence>
<keyword evidence="6 14" id="KW-0812">Transmembrane</keyword>
<evidence type="ECO:0000256" key="11">
    <source>
        <dbReference type="ARBA" id="ARBA00023136"/>
    </source>
</evidence>
<dbReference type="Proteomes" id="UP000501600">
    <property type="component" value="Chromosome"/>
</dbReference>
<dbReference type="EMBL" id="CP051217">
    <property type="protein sequence ID" value="QJB70125.1"/>
    <property type="molecule type" value="Genomic_DNA"/>
</dbReference>
<dbReference type="InterPro" id="IPR000531">
    <property type="entry name" value="Beta-barrel_TonB"/>
</dbReference>
<evidence type="ECO:0000256" key="7">
    <source>
        <dbReference type="ARBA" id="ARBA00022729"/>
    </source>
</evidence>
<proteinExistence type="inferred from homology"/>
<evidence type="ECO:0000259" key="17">
    <source>
        <dbReference type="Pfam" id="PF00593"/>
    </source>
</evidence>
<dbReference type="PANTHER" id="PTHR32552:SF68">
    <property type="entry name" value="FERRICHROME OUTER MEMBRANE TRANSPORTER_PHAGE RECEPTOR"/>
    <property type="match status" value="1"/>
</dbReference>
<dbReference type="GO" id="GO:0015891">
    <property type="term" value="P:siderophore transport"/>
    <property type="evidence" value="ECO:0007669"/>
    <property type="project" value="InterPro"/>
</dbReference>
<keyword evidence="10 15" id="KW-0798">TonB box</keyword>
<evidence type="ECO:0000256" key="8">
    <source>
        <dbReference type="ARBA" id="ARBA00023004"/>
    </source>
</evidence>
<keyword evidence="3 14" id="KW-0813">Transport</keyword>
<accession>A0A6H2DQ85</accession>
<evidence type="ECO:0000256" key="15">
    <source>
        <dbReference type="RuleBase" id="RU003357"/>
    </source>
</evidence>
<evidence type="ECO:0000313" key="19">
    <source>
        <dbReference type="EMBL" id="QJB70125.1"/>
    </source>
</evidence>